<keyword evidence="3" id="KW-1185">Reference proteome</keyword>
<gene>
    <name evidence="2" type="ORF">SAMN04489710_104305</name>
</gene>
<dbReference type="Gene3D" id="3.40.80.10">
    <property type="entry name" value="Peptidoglycan recognition protein-like"/>
    <property type="match status" value="1"/>
</dbReference>
<dbReference type="RefSeq" id="WP_245783581.1">
    <property type="nucleotide sequence ID" value="NZ_FOMQ01000004.1"/>
</dbReference>
<dbReference type="GO" id="GO:0009253">
    <property type="term" value="P:peptidoglycan catabolic process"/>
    <property type="evidence" value="ECO:0007669"/>
    <property type="project" value="InterPro"/>
</dbReference>
<dbReference type="GO" id="GO:0008745">
    <property type="term" value="F:N-acetylmuramoyl-L-alanine amidase activity"/>
    <property type="evidence" value="ECO:0007669"/>
    <property type="project" value="InterPro"/>
</dbReference>
<sequence>MFQSYGRANANGAHFLVAKGGVIYQTASVFRTTRHVGKIKARCLAEHRCTPAEMAQYGKFSPDTTNRLEMSKSVPQRYPSNFDSIGVELVGRCRLPAHIKMPVNLTDIQKNVFMEKFGVYDAVTSAQQSSLQFLLRGLLDTLRIPLKEVHRHPEVSYKQKTEASTAAW</sequence>
<dbReference type="InterPro" id="IPR002502">
    <property type="entry name" value="Amidase_domain"/>
</dbReference>
<dbReference type="STRING" id="32040.SAMN04489710_104305"/>
<evidence type="ECO:0000313" key="3">
    <source>
        <dbReference type="Proteomes" id="UP000199517"/>
    </source>
</evidence>
<dbReference type="InterPro" id="IPR036505">
    <property type="entry name" value="Amidase/PGRP_sf"/>
</dbReference>
<protein>
    <submittedName>
        <fullName evidence="2">N-acetylmuramoyl-L-alanine amidase</fullName>
    </submittedName>
</protein>
<accession>A0A1I1U3V6</accession>
<evidence type="ECO:0000313" key="2">
    <source>
        <dbReference type="EMBL" id="SFD65526.1"/>
    </source>
</evidence>
<dbReference type="Pfam" id="PF01510">
    <property type="entry name" value="Amidase_2"/>
    <property type="match status" value="1"/>
</dbReference>
<proteinExistence type="predicted"/>
<reference evidence="3" key="1">
    <citation type="submission" date="2016-10" db="EMBL/GenBank/DDBJ databases">
        <authorList>
            <person name="Varghese N."/>
            <person name="Submissions S."/>
        </authorList>
    </citation>
    <scope>NUCLEOTIDE SEQUENCE [LARGE SCALE GENOMIC DNA]</scope>
    <source>
        <strain evidence="3">DSM 7481</strain>
    </source>
</reference>
<dbReference type="AlphaFoldDB" id="A0A1I1U3V6"/>
<evidence type="ECO:0000259" key="1">
    <source>
        <dbReference type="Pfam" id="PF01510"/>
    </source>
</evidence>
<feature type="domain" description="N-acetylmuramoyl-L-alanine amidase" evidence="1">
    <location>
        <begin position="9"/>
        <end position="160"/>
    </location>
</feature>
<organism evidence="2 3">
    <name type="scientific">Paracidovorax konjaci</name>
    <dbReference type="NCBI Taxonomy" id="32040"/>
    <lineage>
        <taxon>Bacteria</taxon>
        <taxon>Pseudomonadati</taxon>
        <taxon>Pseudomonadota</taxon>
        <taxon>Betaproteobacteria</taxon>
        <taxon>Burkholderiales</taxon>
        <taxon>Comamonadaceae</taxon>
        <taxon>Paracidovorax</taxon>
    </lineage>
</organism>
<dbReference type="EMBL" id="FOMQ01000004">
    <property type="protein sequence ID" value="SFD65526.1"/>
    <property type="molecule type" value="Genomic_DNA"/>
</dbReference>
<name>A0A1I1U3V6_9BURK</name>
<dbReference type="SUPFAM" id="SSF55846">
    <property type="entry name" value="N-acetylmuramoyl-L-alanine amidase-like"/>
    <property type="match status" value="1"/>
</dbReference>
<dbReference type="Proteomes" id="UP000199517">
    <property type="component" value="Unassembled WGS sequence"/>
</dbReference>